<reference evidence="1" key="2">
    <citation type="submission" date="2013-05" db="EMBL/GenBank/DDBJ databases">
        <authorList>
            <person name="Carter J.-M."/>
            <person name="Baker S.C."/>
            <person name="Pink R."/>
            <person name="Carter D.R.F."/>
            <person name="Collins A."/>
            <person name="Tomlin J."/>
            <person name="Gibbs M."/>
            <person name="Breuker C.J."/>
        </authorList>
    </citation>
    <scope>NUCLEOTIDE SEQUENCE</scope>
    <source>
        <tissue evidence="1">Ovary</tissue>
    </source>
</reference>
<name>S4NK24_9NEOP</name>
<proteinExistence type="predicted"/>
<protein>
    <submittedName>
        <fullName evidence="1">Uncharacterized protein</fullName>
    </submittedName>
</protein>
<organism evidence="1">
    <name type="scientific">Pararge aegeria</name>
    <name type="common">speckled wood butterfly</name>
    <dbReference type="NCBI Taxonomy" id="116150"/>
    <lineage>
        <taxon>Eukaryota</taxon>
        <taxon>Metazoa</taxon>
        <taxon>Ecdysozoa</taxon>
        <taxon>Arthropoda</taxon>
        <taxon>Hexapoda</taxon>
        <taxon>Insecta</taxon>
        <taxon>Pterygota</taxon>
        <taxon>Neoptera</taxon>
        <taxon>Endopterygota</taxon>
        <taxon>Lepidoptera</taxon>
        <taxon>Glossata</taxon>
        <taxon>Ditrysia</taxon>
        <taxon>Papilionoidea</taxon>
        <taxon>Nymphalidae</taxon>
        <taxon>Satyrinae</taxon>
        <taxon>Satyrini</taxon>
        <taxon>Parargina</taxon>
        <taxon>Pararge</taxon>
    </lineage>
</organism>
<evidence type="ECO:0000313" key="1">
    <source>
        <dbReference type="EMBL" id="JAA79096.1"/>
    </source>
</evidence>
<sequence>MTLRTYQVLQGRSLGCPTLRVFYGFLRCGVCMQAACPYNEDDSVTVPGTKCEEGLFKVFMVEVFFLN</sequence>
<accession>S4NK24</accession>
<reference evidence="1" key="1">
    <citation type="journal article" date="2013" name="BMC Genomics">
        <title>Unscrambling butterfly oogenesis.</title>
        <authorList>
            <person name="Carter J.M."/>
            <person name="Baker S.C."/>
            <person name="Pink R."/>
            <person name="Carter D.R."/>
            <person name="Collins A."/>
            <person name="Tomlin J."/>
            <person name="Gibbs M."/>
            <person name="Breuker C.J."/>
        </authorList>
    </citation>
    <scope>NUCLEOTIDE SEQUENCE</scope>
    <source>
        <tissue evidence="1">Ovary</tissue>
    </source>
</reference>
<dbReference type="AlphaFoldDB" id="S4NK24"/>
<dbReference type="EMBL" id="GAIX01013464">
    <property type="protein sequence ID" value="JAA79096.1"/>
    <property type="molecule type" value="Transcribed_RNA"/>
</dbReference>